<dbReference type="InterPro" id="IPR006931">
    <property type="entry name" value="Calcipressin"/>
</dbReference>
<dbReference type="GO" id="GO:0019722">
    <property type="term" value="P:calcium-mediated signaling"/>
    <property type="evidence" value="ECO:0007669"/>
    <property type="project" value="InterPro"/>
</dbReference>
<organism evidence="2 3">
    <name type="scientific">Intoshia linei</name>
    <dbReference type="NCBI Taxonomy" id="1819745"/>
    <lineage>
        <taxon>Eukaryota</taxon>
        <taxon>Metazoa</taxon>
        <taxon>Spiralia</taxon>
        <taxon>Lophotrochozoa</taxon>
        <taxon>Mesozoa</taxon>
        <taxon>Orthonectida</taxon>
        <taxon>Rhopaluridae</taxon>
        <taxon>Intoshia</taxon>
    </lineage>
</organism>
<dbReference type="GO" id="GO:0008597">
    <property type="term" value="F:calcium-dependent protein serine/threonine phosphatase regulator activity"/>
    <property type="evidence" value="ECO:0007669"/>
    <property type="project" value="TreeGrafter"/>
</dbReference>
<dbReference type="GO" id="GO:0005737">
    <property type="term" value="C:cytoplasm"/>
    <property type="evidence" value="ECO:0007669"/>
    <property type="project" value="TreeGrafter"/>
</dbReference>
<dbReference type="EMBL" id="LWCA01000129">
    <property type="protein sequence ID" value="OAF70607.1"/>
    <property type="molecule type" value="Genomic_DNA"/>
</dbReference>
<dbReference type="GO" id="GO:0005634">
    <property type="term" value="C:nucleus"/>
    <property type="evidence" value="ECO:0007669"/>
    <property type="project" value="TreeGrafter"/>
</dbReference>
<evidence type="ECO:0000313" key="3">
    <source>
        <dbReference type="Proteomes" id="UP000078046"/>
    </source>
</evidence>
<comment type="similarity">
    <text evidence="1">Belongs to the RCAN family.</text>
</comment>
<protein>
    <submittedName>
        <fullName evidence="2">Down syndrome candidate region 1-like protein 2</fullName>
    </submittedName>
</protein>
<dbReference type="AlphaFoldDB" id="A0A177B8I8"/>
<accession>A0A177B8I8</accession>
<keyword evidence="3" id="KW-1185">Reference proteome</keyword>
<dbReference type="Pfam" id="PF04847">
    <property type="entry name" value="Calcipressin"/>
    <property type="match status" value="1"/>
</dbReference>
<dbReference type="OrthoDB" id="17212at2759"/>
<comment type="caution">
    <text evidence="2">The sequence shown here is derived from an EMBL/GenBank/DDBJ whole genome shotgun (WGS) entry which is preliminary data.</text>
</comment>
<dbReference type="PANTHER" id="PTHR10300:SF14">
    <property type="entry name" value="PROTEIN SARAH"/>
    <property type="match status" value="1"/>
</dbReference>
<dbReference type="Proteomes" id="UP000078046">
    <property type="component" value="Unassembled WGS sequence"/>
</dbReference>
<evidence type="ECO:0000256" key="1">
    <source>
        <dbReference type="ARBA" id="ARBA00008209"/>
    </source>
</evidence>
<proteinExistence type="inferred from homology"/>
<evidence type="ECO:0000313" key="2">
    <source>
        <dbReference type="EMBL" id="OAF70607.1"/>
    </source>
</evidence>
<sequence>MVLEEVLELRNVNQEIFSDKNIRVIFENLINKIDTDAKIRYENLRIIIYASSSLNLRIIYHYFNGLSLMKNIINCDIVNSSDSQRHFSNAEIDEDYLLKPPINDKLYFISPPSSPPEGWKPIQEPRPIIDEELRLALSKLIHSDKVELVSNNNNYPSIVLHKCEDSKSIFPNVKPAKTFMPPR</sequence>
<name>A0A177B8I8_9BILA</name>
<gene>
    <name evidence="2" type="ORF">A3Q56_01634</name>
</gene>
<reference evidence="2 3" key="1">
    <citation type="submission" date="2016-04" db="EMBL/GenBank/DDBJ databases">
        <title>The genome of Intoshia linei affirms orthonectids as highly simplified spiralians.</title>
        <authorList>
            <person name="Mikhailov K.V."/>
            <person name="Slusarev G.S."/>
            <person name="Nikitin M.A."/>
            <person name="Logacheva M.D."/>
            <person name="Penin A."/>
            <person name="Aleoshin V."/>
            <person name="Panchin Y.V."/>
        </authorList>
    </citation>
    <scope>NUCLEOTIDE SEQUENCE [LARGE SCALE GENOMIC DNA]</scope>
    <source>
        <strain evidence="2">Intl2013</strain>
        <tissue evidence="2">Whole animal</tissue>
    </source>
</reference>
<dbReference type="PANTHER" id="PTHR10300">
    <property type="entry name" value="CALCIPRESSIN"/>
    <property type="match status" value="1"/>
</dbReference>